<dbReference type="AlphaFoldDB" id="A0A327KXA6"/>
<feature type="transmembrane region" description="Helical" evidence="6">
    <location>
        <begin position="7"/>
        <end position="26"/>
    </location>
</feature>
<comment type="caution">
    <text evidence="8">The sequence shown here is derived from an EMBL/GenBank/DDBJ whole genome shotgun (WGS) entry which is preliminary data.</text>
</comment>
<reference evidence="8 9" key="1">
    <citation type="submission" date="2017-07" db="EMBL/GenBank/DDBJ databases">
        <title>Draft Genome Sequences of Select Purple Nonsulfur Bacteria.</title>
        <authorList>
            <person name="Lasarre B."/>
            <person name="Mckinlay J.B."/>
        </authorList>
    </citation>
    <scope>NUCLEOTIDE SEQUENCE [LARGE SCALE GENOMIC DNA]</scope>
    <source>
        <strain evidence="8 9">DSM 11907</strain>
    </source>
</reference>
<evidence type="ECO:0000259" key="7">
    <source>
        <dbReference type="Pfam" id="PF09335"/>
    </source>
</evidence>
<dbReference type="InterPro" id="IPR051311">
    <property type="entry name" value="DedA_domain"/>
</dbReference>
<evidence type="ECO:0000256" key="5">
    <source>
        <dbReference type="ARBA" id="ARBA00023136"/>
    </source>
</evidence>
<keyword evidence="3 6" id="KW-0812">Transmembrane</keyword>
<dbReference type="EMBL" id="NPEU01000054">
    <property type="protein sequence ID" value="RAI39998.1"/>
    <property type="molecule type" value="Genomic_DNA"/>
</dbReference>
<feature type="transmembrane region" description="Helical" evidence="6">
    <location>
        <begin position="133"/>
        <end position="155"/>
    </location>
</feature>
<evidence type="ECO:0000256" key="4">
    <source>
        <dbReference type="ARBA" id="ARBA00022989"/>
    </source>
</evidence>
<evidence type="ECO:0000313" key="9">
    <source>
        <dbReference type="Proteomes" id="UP000248863"/>
    </source>
</evidence>
<accession>A0A327KXA6</accession>
<gene>
    <name evidence="8" type="ORF">CH338_07600</name>
</gene>
<keyword evidence="4 6" id="KW-1133">Transmembrane helix</keyword>
<feature type="transmembrane region" description="Helical" evidence="6">
    <location>
        <begin position="46"/>
        <end position="68"/>
    </location>
</feature>
<keyword evidence="2" id="KW-1003">Cell membrane</keyword>
<dbReference type="InterPro" id="IPR032816">
    <property type="entry name" value="VTT_dom"/>
</dbReference>
<dbReference type="Pfam" id="PF09335">
    <property type="entry name" value="VTT_dom"/>
    <property type="match status" value="1"/>
</dbReference>
<sequence length="193" mass="20224">MEPLIRDYGAGAVAVIILFESFGVPLPGETLLVFASVLAGRGELSLPTLMVGAWAGAVAGDNVGYLIGRYGGRALVLRFGAAIGLDAARLATVEAAFARWGPVTVAGARFVAVLRQLNGIVAGTLGMEWPRFLVFNAIGAALWVGAWMTLGYVAGEHADALLGTARRFWPAFAITVAVVVLVGGAVWWRRRTG</sequence>
<evidence type="ECO:0000256" key="6">
    <source>
        <dbReference type="SAM" id="Phobius"/>
    </source>
</evidence>
<organism evidence="8 9">
    <name type="scientific">Rhodoplanes elegans</name>
    <dbReference type="NCBI Taxonomy" id="29408"/>
    <lineage>
        <taxon>Bacteria</taxon>
        <taxon>Pseudomonadati</taxon>
        <taxon>Pseudomonadota</taxon>
        <taxon>Alphaproteobacteria</taxon>
        <taxon>Hyphomicrobiales</taxon>
        <taxon>Nitrobacteraceae</taxon>
        <taxon>Rhodoplanes</taxon>
    </lineage>
</organism>
<dbReference type="Proteomes" id="UP000248863">
    <property type="component" value="Unassembled WGS sequence"/>
</dbReference>
<protein>
    <submittedName>
        <fullName evidence="8">Alkaline phosphatase</fullName>
    </submittedName>
</protein>
<comment type="subcellular location">
    <subcellularLocation>
        <location evidence="1">Cell membrane</location>
        <topology evidence="1">Multi-pass membrane protein</topology>
    </subcellularLocation>
</comment>
<evidence type="ECO:0000256" key="3">
    <source>
        <dbReference type="ARBA" id="ARBA00022692"/>
    </source>
</evidence>
<feature type="transmembrane region" description="Helical" evidence="6">
    <location>
        <begin position="167"/>
        <end position="188"/>
    </location>
</feature>
<name>A0A327KXA6_9BRAD</name>
<evidence type="ECO:0000256" key="2">
    <source>
        <dbReference type="ARBA" id="ARBA00022475"/>
    </source>
</evidence>
<dbReference type="PANTHER" id="PTHR42709">
    <property type="entry name" value="ALKALINE PHOSPHATASE LIKE PROTEIN"/>
    <property type="match status" value="1"/>
</dbReference>
<evidence type="ECO:0000313" key="8">
    <source>
        <dbReference type="EMBL" id="RAI39998.1"/>
    </source>
</evidence>
<keyword evidence="9" id="KW-1185">Reference proteome</keyword>
<dbReference type="PANTHER" id="PTHR42709:SF6">
    <property type="entry name" value="UNDECAPRENYL PHOSPHATE TRANSPORTER A"/>
    <property type="match status" value="1"/>
</dbReference>
<dbReference type="GO" id="GO:0005886">
    <property type="term" value="C:plasma membrane"/>
    <property type="evidence" value="ECO:0007669"/>
    <property type="project" value="UniProtKB-SubCell"/>
</dbReference>
<evidence type="ECO:0000256" key="1">
    <source>
        <dbReference type="ARBA" id="ARBA00004651"/>
    </source>
</evidence>
<proteinExistence type="predicted"/>
<keyword evidence="5 6" id="KW-0472">Membrane</keyword>
<feature type="domain" description="VTT" evidence="7">
    <location>
        <begin position="26"/>
        <end position="152"/>
    </location>
</feature>
<dbReference type="OrthoDB" id="9813426at2"/>